<keyword evidence="2" id="KW-1185">Reference proteome</keyword>
<evidence type="ECO:0000313" key="2">
    <source>
        <dbReference type="Proteomes" id="UP001732700"/>
    </source>
</evidence>
<proteinExistence type="predicted"/>
<sequence>MDPMEWRLPGVMRCAGNNCNSDPGTWPLHYARHEGVFTRLCSSCVILSYRSMYCCGCFFLLGPASPSKKDDPLVAPHEATVTCLACHEAVAHLSCIDYSTVGVFICPVCIAAAASRPFSYAPSCSAPLDIRGARVVLLSTRIALTLLQKEGVCAQELGQRMAAESARERKKAYHALSLALGTDMEIPSMNKHIPPDKSLGKEPQIEIVNLDQGEEPQTDMVGTEPQIDNANLDLGKEPQIDMTNLDLNEPRIDMAKLDLNEPAPPPSPCMEGVHGGMAMPSNEPSVVRFTFGMDGLRREPAVASSSSTHPPPSMPTFTFGMQGAGRQSSMASTRQALLASLARRQSTMASARQALLSSLATEHARRELASMATLTPGMEDVLREFATAPKVPPPKPRTLQLFSKDNDEVDEE</sequence>
<accession>A0ACD5VZW8</accession>
<protein>
    <submittedName>
        <fullName evidence="1">Uncharacterized protein</fullName>
    </submittedName>
</protein>
<reference evidence="1" key="2">
    <citation type="submission" date="2025-09" db="UniProtKB">
        <authorList>
            <consortium name="EnsemblPlants"/>
        </authorList>
    </citation>
    <scope>IDENTIFICATION</scope>
</reference>
<dbReference type="EnsemblPlants" id="AVESA.00010b.r2.3DG0526240.1">
    <property type="protein sequence ID" value="AVESA.00010b.r2.3DG0526240.1.CDS.1"/>
    <property type="gene ID" value="AVESA.00010b.r2.3DG0526240"/>
</dbReference>
<name>A0ACD5VZW8_AVESA</name>
<organism evidence="1 2">
    <name type="scientific">Avena sativa</name>
    <name type="common">Oat</name>
    <dbReference type="NCBI Taxonomy" id="4498"/>
    <lineage>
        <taxon>Eukaryota</taxon>
        <taxon>Viridiplantae</taxon>
        <taxon>Streptophyta</taxon>
        <taxon>Embryophyta</taxon>
        <taxon>Tracheophyta</taxon>
        <taxon>Spermatophyta</taxon>
        <taxon>Magnoliopsida</taxon>
        <taxon>Liliopsida</taxon>
        <taxon>Poales</taxon>
        <taxon>Poaceae</taxon>
        <taxon>BOP clade</taxon>
        <taxon>Pooideae</taxon>
        <taxon>Poodae</taxon>
        <taxon>Poeae</taxon>
        <taxon>Poeae Chloroplast Group 1 (Aveneae type)</taxon>
        <taxon>Aveninae</taxon>
        <taxon>Avena</taxon>
    </lineage>
</organism>
<reference evidence="1" key="1">
    <citation type="submission" date="2021-05" db="EMBL/GenBank/DDBJ databases">
        <authorList>
            <person name="Scholz U."/>
            <person name="Mascher M."/>
            <person name="Fiebig A."/>
        </authorList>
    </citation>
    <scope>NUCLEOTIDE SEQUENCE [LARGE SCALE GENOMIC DNA]</scope>
</reference>
<evidence type="ECO:0000313" key="1">
    <source>
        <dbReference type="EnsemblPlants" id="AVESA.00010b.r2.3DG0526240.1.CDS.1"/>
    </source>
</evidence>
<dbReference type="Proteomes" id="UP001732700">
    <property type="component" value="Chromosome 3D"/>
</dbReference>